<dbReference type="Gene3D" id="3.40.720.10">
    <property type="entry name" value="Alkaline Phosphatase, subunit A"/>
    <property type="match status" value="1"/>
</dbReference>
<dbReference type="EMBL" id="UINC01032803">
    <property type="protein sequence ID" value="SVB21052.1"/>
    <property type="molecule type" value="Genomic_DNA"/>
</dbReference>
<accession>A0A382C5J3</accession>
<dbReference type="InterPro" id="IPR017850">
    <property type="entry name" value="Alkaline_phosphatase_core_sf"/>
</dbReference>
<feature type="non-terminal residue" evidence="2">
    <location>
        <position position="1"/>
    </location>
</feature>
<gene>
    <name evidence="2" type="ORF">METZ01_LOCUS173906</name>
</gene>
<name>A0A382C5J3_9ZZZZ</name>
<organism evidence="2">
    <name type="scientific">marine metagenome</name>
    <dbReference type="NCBI Taxonomy" id="408172"/>
    <lineage>
        <taxon>unclassified sequences</taxon>
        <taxon>metagenomes</taxon>
        <taxon>ecological metagenomes</taxon>
    </lineage>
</organism>
<evidence type="ECO:0000256" key="1">
    <source>
        <dbReference type="SAM" id="MobiDB-lite"/>
    </source>
</evidence>
<evidence type="ECO:0000313" key="2">
    <source>
        <dbReference type="EMBL" id="SVB21052.1"/>
    </source>
</evidence>
<evidence type="ECO:0008006" key="3">
    <source>
        <dbReference type="Google" id="ProtNLM"/>
    </source>
</evidence>
<feature type="compositionally biased region" description="Basic residues" evidence="1">
    <location>
        <begin position="1"/>
        <end position="15"/>
    </location>
</feature>
<proteinExistence type="predicted"/>
<sequence>KGNHAARGQRYRYIRHPNGDEQLYDHQTDPDEFTNLADKPELAGVKQRLAQWLPKTNANPVRNKK</sequence>
<reference evidence="2" key="1">
    <citation type="submission" date="2018-05" db="EMBL/GenBank/DDBJ databases">
        <authorList>
            <person name="Lanie J.A."/>
            <person name="Ng W.-L."/>
            <person name="Kazmierczak K.M."/>
            <person name="Andrzejewski T.M."/>
            <person name="Davidsen T.M."/>
            <person name="Wayne K.J."/>
            <person name="Tettelin H."/>
            <person name="Glass J.I."/>
            <person name="Rusch D."/>
            <person name="Podicherti R."/>
            <person name="Tsui H.-C.T."/>
            <person name="Winkler M.E."/>
        </authorList>
    </citation>
    <scope>NUCLEOTIDE SEQUENCE</scope>
</reference>
<feature type="region of interest" description="Disordered" evidence="1">
    <location>
        <begin position="1"/>
        <end position="22"/>
    </location>
</feature>
<protein>
    <recommendedName>
        <fullName evidence="3">N-sulphoglucosamine sulphohydrolase C-terminal domain-containing protein</fullName>
    </recommendedName>
</protein>
<dbReference type="SUPFAM" id="SSF53649">
    <property type="entry name" value="Alkaline phosphatase-like"/>
    <property type="match status" value="1"/>
</dbReference>
<dbReference type="AlphaFoldDB" id="A0A382C5J3"/>